<keyword evidence="8" id="KW-1185">Reference proteome</keyword>
<proteinExistence type="predicted"/>
<dbReference type="PANTHER" id="PTHR30055:SF234">
    <property type="entry name" value="HTH-TYPE TRANSCRIPTIONAL REGULATOR BETI"/>
    <property type="match status" value="1"/>
</dbReference>
<organism evidence="7 8">
    <name type="scientific">Actimicrobium antarcticum</name>
    <dbReference type="NCBI Taxonomy" id="1051899"/>
    <lineage>
        <taxon>Bacteria</taxon>
        <taxon>Pseudomonadati</taxon>
        <taxon>Pseudomonadota</taxon>
        <taxon>Betaproteobacteria</taxon>
        <taxon>Burkholderiales</taxon>
        <taxon>Oxalobacteraceae</taxon>
        <taxon>Actimicrobium</taxon>
    </lineage>
</organism>
<keyword evidence="4" id="KW-0804">Transcription</keyword>
<evidence type="ECO:0000256" key="1">
    <source>
        <dbReference type="ARBA" id="ARBA00022491"/>
    </source>
</evidence>
<comment type="caution">
    <text evidence="7">The sequence shown here is derived from an EMBL/GenBank/DDBJ whole genome shotgun (WGS) entry which is preliminary data.</text>
</comment>
<dbReference type="InterPro" id="IPR023772">
    <property type="entry name" value="DNA-bd_HTH_TetR-type_CS"/>
</dbReference>
<gene>
    <name evidence="7" type="ORF">GCM10022212_15000</name>
</gene>
<evidence type="ECO:0000256" key="4">
    <source>
        <dbReference type="ARBA" id="ARBA00023163"/>
    </source>
</evidence>
<reference evidence="8" key="1">
    <citation type="journal article" date="2019" name="Int. J. Syst. Evol. Microbiol.">
        <title>The Global Catalogue of Microorganisms (GCM) 10K type strain sequencing project: providing services to taxonomists for standard genome sequencing and annotation.</title>
        <authorList>
            <consortium name="The Broad Institute Genomics Platform"/>
            <consortium name="The Broad Institute Genome Sequencing Center for Infectious Disease"/>
            <person name="Wu L."/>
            <person name="Ma J."/>
        </authorList>
    </citation>
    <scope>NUCLEOTIDE SEQUENCE [LARGE SCALE GENOMIC DNA]</scope>
    <source>
        <strain evidence="8">JCM 16673</strain>
    </source>
</reference>
<feature type="domain" description="HTH tetR-type" evidence="6">
    <location>
        <begin position="15"/>
        <end position="75"/>
    </location>
</feature>
<keyword evidence="3 5" id="KW-0238">DNA-binding</keyword>
<dbReference type="PROSITE" id="PS50977">
    <property type="entry name" value="HTH_TETR_2"/>
    <property type="match status" value="1"/>
</dbReference>
<evidence type="ECO:0000256" key="5">
    <source>
        <dbReference type="PROSITE-ProRule" id="PRU00335"/>
    </source>
</evidence>
<evidence type="ECO:0000256" key="3">
    <source>
        <dbReference type="ARBA" id="ARBA00023125"/>
    </source>
</evidence>
<dbReference type="PANTHER" id="PTHR30055">
    <property type="entry name" value="HTH-TYPE TRANSCRIPTIONAL REGULATOR RUTR"/>
    <property type="match status" value="1"/>
</dbReference>
<sequence length="207" mass="22707">MIPTPKLSFKQQQLIVREASIIKAVHKLLAQKGYELMTMDEVAAEVGIAKASLYKHFVSKESLAAAAMTDLIENTLTHVRALPPEMPAIDKLRGILQWALEVRMQGGLPTLPSDNKFLRESLLGNTRYISKVMDLNELLGGLIDSARTTGALRADLPIEVILLTIYARSCDPSVDYLKMMGLYTDAQIVAFMMSTCFDGLGVAPAPI</sequence>
<name>A0ABP7T1M6_9BURK</name>
<dbReference type="EMBL" id="BAAAZE010000007">
    <property type="protein sequence ID" value="GAA4019678.1"/>
    <property type="molecule type" value="Genomic_DNA"/>
</dbReference>
<dbReference type="Pfam" id="PF00440">
    <property type="entry name" value="TetR_N"/>
    <property type="match status" value="1"/>
</dbReference>
<keyword evidence="2" id="KW-0805">Transcription regulation</keyword>
<accession>A0ABP7T1M6</accession>
<dbReference type="Gene3D" id="1.10.357.10">
    <property type="entry name" value="Tetracycline Repressor, domain 2"/>
    <property type="match status" value="1"/>
</dbReference>
<keyword evidence="1" id="KW-0678">Repressor</keyword>
<protein>
    <recommendedName>
        <fullName evidence="6">HTH tetR-type domain-containing protein</fullName>
    </recommendedName>
</protein>
<dbReference type="RefSeq" id="WP_344762653.1">
    <property type="nucleotide sequence ID" value="NZ_BAAAZE010000007.1"/>
</dbReference>
<evidence type="ECO:0000313" key="7">
    <source>
        <dbReference type="EMBL" id="GAA4019678.1"/>
    </source>
</evidence>
<dbReference type="PROSITE" id="PS01081">
    <property type="entry name" value="HTH_TETR_1"/>
    <property type="match status" value="1"/>
</dbReference>
<dbReference type="Proteomes" id="UP001501353">
    <property type="component" value="Unassembled WGS sequence"/>
</dbReference>
<dbReference type="InterPro" id="IPR001647">
    <property type="entry name" value="HTH_TetR"/>
</dbReference>
<evidence type="ECO:0000256" key="2">
    <source>
        <dbReference type="ARBA" id="ARBA00023015"/>
    </source>
</evidence>
<evidence type="ECO:0000313" key="8">
    <source>
        <dbReference type="Proteomes" id="UP001501353"/>
    </source>
</evidence>
<dbReference type="InterPro" id="IPR009057">
    <property type="entry name" value="Homeodomain-like_sf"/>
</dbReference>
<dbReference type="InterPro" id="IPR050109">
    <property type="entry name" value="HTH-type_TetR-like_transc_reg"/>
</dbReference>
<feature type="DNA-binding region" description="H-T-H motif" evidence="5">
    <location>
        <begin position="38"/>
        <end position="57"/>
    </location>
</feature>
<evidence type="ECO:0000259" key="6">
    <source>
        <dbReference type="PROSITE" id="PS50977"/>
    </source>
</evidence>
<dbReference type="PRINTS" id="PR00455">
    <property type="entry name" value="HTHTETR"/>
</dbReference>
<dbReference type="SUPFAM" id="SSF46689">
    <property type="entry name" value="Homeodomain-like"/>
    <property type="match status" value="1"/>
</dbReference>